<dbReference type="EMBL" id="AP008210">
    <property type="protein sequence ID" value="BAH92610.1"/>
    <property type="molecule type" value="Genomic_DNA"/>
</dbReference>
<sequence length="93" mass="9966">PPHQATTATPFVATVELLSSPFRPTPSLSPPATALPRCVVLGNTRGRRRRSQSATGAPSPQPPSLSLLSAEGRRRREEGEREKRKRAGTCLGP</sequence>
<organism evidence="2 3">
    <name type="scientific">Oryza sativa subsp. japonica</name>
    <name type="common">Rice</name>
    <dbReference type="NCBI Taxonomy" id="39947"/>
    <lineage>
        <taxon>Eukaryota</taxon>
        <taxon>Viridiplantae</taxon>
        <taxon>Streptophyta</taxon>
        <taxon>Embryophyta</taxon>
        <taxon>Tracheophyta</taxon>
        <taxon>Spermatophyta</taxon>
        <taxon>Magnoliopsida</taxon>
        <taxon>Liliopsida</taxon>
        <taxon>Poales</taxon>
        <taxon>Poaceae</taxon>
        <taxon>BOP clade</taxon>
        <taxon>Oryzoideae</taxon>
        <taxon>Oryzeae</taxon>
        <taxon>Oryzinae</taxon>
        <taxon>Oryza</taxon>
        <taxon>Oryza sativa</taxon>
    </lineage>
</organism>
<gene>
    <name evidence="2" type="ordered locus">Os04g0345500</name>
</gene>
<accession>C7J1N6</accession>
<evidence type="ECO:0000313" key="2">
    <source>
        <dbReference type="EMBL" id="BAH92610.1"/>
    </source>
</evidence>
<proteinExistence type="predicted"/>
<name>C7J1N6_ORYSJ</name>
<dbReference type="KEGG" id="dosa:Os04g0345500"/>
<feature type="region of interest" description="Disordered" evidence="1">
    <location>
        <begin position="42"/>
        <end position="93"/>
    </location>
</feature>
<dbReference type="Proteomes" id="UP000000763">
    <property type="component" value="Chromosome 4"/>
</dbReference>
<reference evidence="3" key="2">
    <citation type="journal article" date="2008" name="Nucleic Acids Res.">
        <title>The rice annotation project database (RAP-DB): 2008 update.</title>
        <authorList>
            <consortium name="The rice annotation project (RAP)"/>
        </authorList>
    </citation>
    <scope>GENOME REANNOTATION</scope>
    <source>
        <strain evidence="3">cv. Nipponbare</strain>
    </source>
</reference>
<evidence type="ECO:0000256" key="1">
    <source>
        <dbReference type="SAM" id="MobiDB-lite"/>
    </source>
</evidence>
<protein>
    <submittedName>
        <fullName evidence="2">Os04g0345500 protein</fullName>
    </submittedName>
</protein>
<evidence type="ECO:0000313" key="3">
    <source>
        <dbReference type="Proteomes" id="UP000000763"/>
    </source>
</evidence>
<feature type="non-terminal residue" evidence="2">
    <location>
        <position position="1"/>
    </location>
</feature>
<reference evidence="2 3" key="1">
    <citation type="journal article" date="2005" name="Nature">
        <title>The map-based sequence of the rice genome.</title>
        <authorList>
            <consortium name="International rice genome sequencing project (IRGSP)"/>
            <person name="Matsumoto T."/>
            <person name="Wu J."/>
            <person name="Kanamori H."/>
            <person name="Katayose Y."/>
            <person name="Fujisawa M."/>
            <person name="Namiki N."/>
            <person name="Mizuno H."/>
            <person name="Yamamoto K."/>
            <person name="Antonio B.A."/>
            <person name="Baba T."/>
            <person name="Sakata K."/>
            <person name="Nagamura Y."/>
            <person name="Aoki H."/>
            <person name="Arikawa K."/>
            <person name="Arita K."/>
            <person name="Bito T."/>
            <person name="Chiden Y."/>
            <person name="Fujitsuka N."/>
            <person name="Fukunaka R."/>
            <person name="Hamada M."/>
            <person name="Harada C."/>
            <person name="Hayashi A."/>
            <person name="Hijishita S."/>
            <person name="Honda M."/>
            <person name="Hosokawa S."/>
            <person name="Ichikawa Y."/>
            <person name="Idonuma A."/>
            <person name="Iijima M."/>
            <person name="Ikeda M."/>
            <person name="Ikeno M."/>
            <person name="Ito K."/>
            <person name="Ito S."/>
            <person name="Ito T."/>
            <person name="Ito Y."/>
            <person name="Ito Y."/>
            <person name="Iwabuchi A."/>
            <person name="Kamiya K."/>
            <person name="Karasawa W."/>
            <person name="Kurita K."/>
            <person name="Katagiri S."/>
            <person name="Kikuta A."/>
            <person name="Kobayashi H."/>
            <person name="Kobayashi N."/>
            <person name="Machita K."/>
            <person name="Maehara T."/>
            <person name="Masukawa M."/>
            <person name="Mizubayashi T."/>
            <person name="Mukai Y."/>
            <person name="Nagasaki H."/>
            <person name="Nagata Y."/>
            <person name="Naito S."/>
            <person name="Nakashima M."/>
            <person name="Nakama Y."/>
            <person name="Nakamichi Y."/>
            <person name="Nakamura M."/>
            <person name="Meguro A."/>
            <person name="Negishi M."/>
            <person name="Ohta I."/>
            <person name="Ohta T."/>
            <person name="Okamoto M."/>
            <person name="Ono N."/>
            <person name="Saji S."/>
            <person name="Sakaguchi M."/>
            <person name="Sakai K."/>
            <person name="Shibata M."/>
            <person name="Shimokawa T."/>
            <person name="Song J."/>
            <person name="Takazaki Y."/>
            <person name="Terasawa K."/>
            <person name="Tsugane M."/>
            <person name="Tsuji K."/>
            <person name="Ueda S."/>
            <person name="Waki K."/>
            <person name="Yamagata H."/>
            <person name="Yamamoto M."/>
            <person name="Yamamoto S."/>
            <person name="Yamane H."/>
            <person name="Yoshiki S."/>
            <person name="Yoshihara R."/>
            <person name="Yukawa K."/>
            <person name="Zhong H."/>
            <person name="Yano M."/>
            <person name="Yuan Q."/>
            <person name="Ouyang S."/>
            <person name="Liu J."/>
            <person name="Jones K.M."/>
            <person name="Gansberger K."/>
            <person name="Moffat K."/>
            <person name="Hill J."/>
            <person name="Bera J."/>
            <person name="Fadrosh D."/>
            <person name="Jin S."/>
            <person name="Johri S."/>
            <person name="Kim M."/>
            <person name="Overton L."/>
            <person name="Reardon M."/>
            <person name="Tsitrin T."/>
            <person name="Vuong H."/>
            <person name="Weaver B."/>
            <person name="Ciecko A."/>
            <person name="Tallon L."/>
            <person name="Jackson J."/>
            <person name="Pai G."/>
            <person name="Aken S.V."/>
            <person name="Utterback T."/>
            <person name="Reidmuller S."/>
            <person name="Feldblyum T."/>
            <person name="Hsiao J."/>
            <person name="Zismann V."/>
            <person name="Iobst S."/>
            <person name="de Vazeille A.R."/>
            <person name="Buell C.R."/>
            <person name="Ying K."/>
            <person name="Li Y."/>
            <person name="Lu T."/>
            <person name="Huang Y."/>
            <person name="Zhao Q."/>
            <person name="Feng Q."/>
            <person name="Zhang L."/>
            <person name="Zhu J."/>
            <person name="Weng Q."/>
            <person name="Mu J."/>
            <person name="Lu Y."/>
            <person name="Fan D."/>
            <person name="Liu Y."/>
            <person name="Guan J."/>
            <person name="Zhang Y."/>
            <person name="Yu S."/>
            <person name="Liu X."/>
            <person name="Zhang Y."/>
            <person name="Hong G."/>
            <person name="Han B."/>
            <person name="Choisne N."/>
            <person name="Demange N."/>
            <person name="Orjeda G."/>
            <person name="Samain S."/>
            <person name="Cattolico L."/>
            <person name="Pelletier E."/>
            <person name="Couloux A."/>
            <person name="Segurens B."/>
            <person name="Wincker P."/>
            <person name="D'Hont A."/>
            <person name="Scarpelli C."/>
            <person name="Weissenbach J."/>
            <person name="Salanoubat M."/>
            <person name="Quetier F."/>
            <person name="Yu Y."/>
            <person name="Kim H.R."/>
            <person name="Rambo T."/>
            <person name="Currie J."/>
            <person name="Collura K."/>
            <person name="Luo M."/>
            <person name="Yang T."/>
            <person name="Ammiraju J.S.S."/>
            <person name="Engler F."/>
            <person name="Soderlund C."/>
            <person name="Wing R.A."/>
            <person name="Palmer L.E."/>
            <person name="de la Bastide M."/>
            <person name="Spiegel L."/>
            <person name="Nascimento L."/>
            <person name="Zutavern T."/>
            <person name="O'Shaughnessy A."/>
            <person name="Dike S."/>
            <person name="Dedhia N."/>
            <person name="Preston R."/>
            <person name="Balija V."/>
            <person name="McCombie W.R."/>
            <person name="Chow T."/>
            <person name="Chen H."/>
            <person name="Chung M."/>
            <person name="Chen C."/>
            <person name="Shaw J."/>
            <person name="Wu H."/>
            <person name="Hsiao K."/>
            <person name="Chao Y."/>
            <person name="Chu M."/>
            <person name="Cheng C."/>
            <person name="Hour A."/>
            <person name="Lee P."/>
            <person name="Lin S."/>
            <person name="Lin Y."/>
            <person name="Liou J."/>
            <person name="Liu S."/>
            <person name="Hsing Y."/>
            <person name="Raghuvanshi S."/>
            <person name="Mohanty A."/>
            <person name="Bharti A.K."/>
            <person name="Gaur A."/>
            <person name="Gupta V."/>
            <person name="Kumar D."/>
            <person name="Ravi V."/>
            <person name="Vij S."/>
            <person name="Kapur A."/>
            <person name="Khurana P."/>
            <person name="Khurana P."/>
            <person name="Khurana J.P."/>
            <person name="Tyagi A.K."/>
            <person name="Gaikwad K."/>
            <person name="Singh A."/>
            <person name="Dalal V."/>
            <person name="Srivastava S."/>
            <person name="Dixit A."/>
            <person name="Pal A.K."/>
            <person name="Ghazi I.A."/>
            <person name="Yadav M."/>
            <person name="Pandit A."/>
            <person name="Bhargava A."/>
            <person name="Sureshbabu K."/>
            <person name="Batra K."/>
            <person name="Sharma T.R."/>
            <person name="Mohapatra T."/>
            <person name="Singh N.K."/>
            <person name="Messing J."/>
            <person name="Nelson A.B."/>
            <person name="Fuks G."/>
            <person name="Kavchok S."/>
            <person name="Keizer G."/>
            <person name="Linton E."/>
            <person name="Llaca V."/>
            <person name="Song R."/>
            <person name="Tanyolac B."/>
            <person name="Young S."/>
            <person name="Ho-Il K."/>
            <person name="Hahn J.H."/>
            <person name="Sangsakoo G."/>
            <person name="Vanavichit A."/>
            <person name="de Mattos Luiz.A.T."/>
            <person name="Zimmer P.D."/>
            <person name="Malone G."/>
            <person name="Dellagostin O."/>
            <person name="de Oliveira A.C."/>
            <person name="Bevan M."/>
            <person name="Bancroft I."/>
            <person name="Minx P."/>
            <person name="Cordum H."/>
            <person name="Wilson R."/>
            <person name="Cheng Z."/>
            <person name="Jin W."/>
            <person name="Jiang J."/>
            <person name="Leong S.A."/>
            <person name="Iwama H."/>
            <person name="Gojobori T."/>
            <person name="Itoh T."/>
            <person name="Niimura Y."/>
            <person name="Fujii Y."/>
            <person name="Habara T."/>
            <person name="Sakai H."/>
            <person name="Sato Y."/>
            <person name="Wilson G."/>
            <person name="Kumar K."/>
            <person name="McCouch S."/>
            <person name="Juretic N."/>
            <person name="Hoen D."/>
            <person name="Wright S."/>
            <person name="Bruskiewich R."/>
            <person name="Bureau T."/>
            <person name="Miyao A."/>
            <person name="Hirochika H."/>
            <person name="Nishikawa T."/>
            <person name="Kadowaki K."/>
            <person name="Sugiura M."/>
            <person name="Burr B."/>
            <person name="Sasaki T."/>
        </authorList>
    </citation>
    <scope>NUCLEOTIDE SEQUENCE [LARGE SCALE GENOMIC DNA]</scope>
    <source>
        <strain evidence="3">cv. Nipponbare</strain>
    </source>
</reference>
<dbReference type="AlphaFoldDB" id="C7J1N6"/>
<feature type="compositionally biased region" description="Basic and acidic residues" evidence="1">
    <location>
        <begin position="71"/>
        <end position="82"/>
    </location>
</feature>